<proteinExistence type="predicted"/>
<evidence type="ECO:0000313" key="2">
    <source>
        <dbReference type="EMBL" id="MFG6273665.1"/>
    </source>
</evidence>
<protein>
    <submittedName>
        <fullName evidence="3">MCE family protein</fullName>
    </submittedName>
    <submittedName>
        <fullName evidence="2">MlaD family protein</fullName>
    </submittedName>
</protein>
<dbReference type="PANTHER" id="PTHR33371">
    <property type="entry name" value="INTERMEMBRANE PHOSPHOLIPID TRANSPORT SYSTEM BINDING PROTEIN MLAD-RELATED"/>
    <property type="match status" value="1"/>
</dbReference>
<dbReference type="EMBL" id="JBIEKR010000009">
    <property type="protein sequence ID" value="MFG6273665.1"/>
    <property type="molecule type" value="Genomic_DNA"/>
</dbReference>
<feature type="domain" description="Mce/MlaD" evidence="1">
    <location>
        <begin position="36"/>
        <end position="112"/>
    </location>
</feature>
<accession>A0A848C007</accession>
<dbReference type="InterPro" id="IPR052336">
    <property type="entry name" value="MlaD_Phospholipid_Transporter"/>
</dbReference>
<reference evidence="2 5" key="2">
    <citation type="submission" date="2024-10" db="EMBL/GenBank/DDBJ databases">
        <authorList>
            <person name="Sang B.-I."/>
            <person name="Prabhaharan D."/>
        </authorList>
    </citation>
    <scope>NUCLEOTIDE SEQUENCE [LARGE SCALE GENOMIC DNA]</scope>
    <source>
        <strain evidence="2 5">MH</strain>
    </source>
</reference>
<dbReference type="KEGG" id="mhw:ACT01_01525"/>
<dbReference type="OrthoDB" id="9764664at2"/>
<evidence type="ECO:0000313" key="4">
    <source>
        <dbReference type="Proteomes" id="UP000591071"/>
    </source>
</evidence>
<dbReference type="EMBL" id="JABAFG010000012">
    <property type="protein sequence ID" value="NME28567.1"/>
    <property type="molecule type" value="Genomic_DNA"/>
</dbReference>
<dbReference type="Proteomes" id="UP000591071">
    <property type="component" value="Unassembled WGS sequence"/>
</dbReference>
<evidence type="ECO:0000259" key="1">
    <source>
        <dbReference type="Pfam" id="PF02470"/>
    </source>
</evidence>
<evidence type="ECO:0000313" key="5">
    <source>
        <dbReference type="Proteomes" id="UP001605989"/>
    </source>
</evidence>
<dbReference type="Proteomes" id="UP001605989">
    <property type="component" value="Unassembled WGS sequence"/>
</dbReference>
<sequence length="414" mass="44867">MKWSAEAKVGLVTIIGVLVFTYVVINLAHAEIFGKPGYVIHAMFRDANGLQKGNSVRYVGVHVGKVTDVTPSKNGVDVAMKIDKGTEIPKGSKLAITTDGLLGEKIISITPGKDSTQLIADGEYLNGNDGKTMDDMMESTGKLVASANDMINNINSVIGHPDTQKAMRGTFQNIEGITGRVNGLMDANAGNIQEMTAHMASVTASLDAAAAQLAAMNSDGAISANVRDTAANMKRITDSFEQTALAVQKITTDEQSQKDLQKTLHNTAEISGKLNKVLGGGSGFKTEGDASVLYNESKSETGAAVNFKVYRNHTFGLLGAENIGNGTKLDLQYGFRHPRFDVRAGLIRGELGMGLDFFQDKPFQLSLEGYDPDDWRYRLKAKYRLTDNMFLFGQFTRPMNRSDGGNYYGIDYVF</sequence>
<dbReference type="Pfam" id="PF02470">
    <property type="entry name" value="MlaD"/>
    <property type="match status" value="1"/>
</dbReference>
<name>A0A848C007_9FIRM</name>
<evidence type="ECO:0000313" key="3">
    <source>
        <dbReference type="EMBL" id="NME28567.1"/>
    </source>
</evidence>
<comment type="caution">
    <text evidence="3">The sequence shown here is derived from an EMBL/GenBank/DDBJ whole genome shotgun (WGS) entry which is preliminary data.</text>
</comment>
<reference evidence="3 4" key="1">
    <citation type="submission" date="2020-04" db="EMBL/GenBank/DDBJ databases">
        <authorList>
            <person name="Hitch T.C.A."/>
            <person name="Wylensek D."/>
            <person name="Clavel T."/>
        </authorList>
    </citation>
    <scope>NUCLEOTIDE SEQUENCE [LARGE SCALE GENOMIC DNA]</scope>
    <source>
        <strain evidence="3 4">Oil-RF-744-FAT-WT-6-1</strain>
    </source>
</reference>
<gene>
    <name evidence="2" type="ORF">ACGTZG_10720</name>
    <name evidence="3" type="ORF">HF872_08000</name>
</gene>
<keyword evidence="5" id="KW-1185">Reference proteome</keyword>
<organism evidence="3 4">
    <name type="scientific">Megasphaera hexanoica</name>
    <dbReference type="NCBI Taxonomy" id="1675036"/>
    <lineage>
        <taxon>Bacteria</taxon>
        <taxon>Bacillati</taxon>
        <taxon>Bacillota</taxon>
        <taxon>Negativicutes</taxon>
        <taxon>Veillonellales</taxon>
        <taxon>Veillonellaceae</taxon>
        <taxon>Megasphaera</taxon>
    </lineage>
</organism>
<dbReference type="RefSeq" id="WP_059075538.1">
    <property type="nucleotide sequence ID" value="NZ_CP011940.1"/>
</dbReference>
<dbReference type="InterPro" id="IPR003399">
    <property type="entry name" value="Mce/MlaD"/>
</dbReference>
<dbReference type="SUPFAM" id="SSF56935">
    <property type="entry name" value="Porins"/>
    <property type="match status" value="1"/>
</dbReference>
<dbReference type="AlphaFoldDB" id="A0A848C007"/>
<dbReference type="PANTHER" id="PTHR33371:SF4">
    <property type="entry name" value="INTERMEMBRANE PHOSPHOLIPID TRANSPORT SYSTEM BINDING PROTEIN MLAD"/>
    <property type="match status" value="1"/>
</dbReference>